<evidence type="ECO:0000313" key="2">
    <source>
        <dbReference type="Proteomes" id="UP000239462"/>
    </source>
</evidence>
<proteinExistence type="predicted"/>
<dbReference type="AlphaFoldDB" id="A0A2L1C8E5"/>
<organism evidence="1 2">
    <name type="scientific">Methanococcus maripaludis</name>
    <name type="common">Methanococcus deltae</name>
    <dbReference type="NCBI Taxonomy" id="39152"/>
    <lineage>
        <taxon>Archaea</taxon>
        <taxon>Methanobacteriati</taxon>
        <taxon>Methanobacteriota</taxon>
        <taxon>Methanomada group</taxon>
        <taxon>Methanococci</taxon>
        <taxon>Methanococcales</taxon>
        <taxon>Methanococcaceae</taxon>
        <taxon>Methanococcus</taxon>
    </lineage>
</organism>
<evidence type="ECO:0000313" key="1">
    <source>
        <dbReference type="EMBL" id="AVB75625.1"/>
    </source>
</evidence>
<protein>
    <submittedName>
        <fullName evidence="1">Uncharacterized protein</fullName>
    </submittedName>
</protein>
<name>A0A2L1C8E5_METMI</name>
<accession>A0A2L1C8E5</accession>
<dbReference type="Proteomes" id="UP000239462">
    <property type="component" value="Chromosome"/>
</dbReference>
<dbReference type="EMBL" id="CP026606">
    <property type="protein sequence ID" value="AVB75625.1"/>
    <property type="molecule type" value="Genomic_DNA"/>
</dbReference>
<dbReference type="KEGG" id="mmad:MMJJ_02060"/>
<gene>
    <name evidence="1" type="ORF">MMJJ_02060</name>
</gene>
<sequence length="34" mass="3935">MTGIVKNLTKATILKKAVLSVERFVKKSRGWFKR</sequence>
<reference evidence="2" key="1">
    <citation type="journal article" date="2018" name="Genome Announc.">
        <title>Complete Genome Sequence of the Methanococcus maripaludis Type Strain JJ (DSM 2067), a Model for Selenoprotein Synthesis in Archaea.</title>
        <authorList>
            <person name="Poehlein A."/>
            <person name="Heym D."/>
            <person name="Quitzke V."/>
            <person name="Fersch J."/>
            <person name="Daniel R."/>
            <person name="Rother M."/>
        </authorList>
    </citation>
    <scope>NUCLEOTIDE SEQUENCE [LARGE SCALE GENOMIC DNA]</scope>
    <source>
        <strain evidence="2">DSM 2067</strain>
    </source>
</reference>